<dbReference type="EMBL" id="VFIY01000018">
    <property type="protein sequence ID" value="TPD57696.1"/>
    <property type="molecule type" value="Genomic_DNA"/>
</dbReference>
<dbReference type="PANTHER" id="PTHR22946">
    <property type="entry name" value="DIENELACTONE HYDROLASE DOMAIN-CONTAINING PROTEIN-RELATED"/>
    <property type="match status" value="1"/>
</dbReference>
<dbReference type="OrthoDB" id="9771666at2"/>
<organism evidence="4 5">
    <name type="scientific">Emcibacter nanhaiensis</name>
    <dbReference type="NCBI Taxonomy" id="1505037"/>
    <lineage>
        <taxon>Bacteria</taxon>
        <taxon>Pseudomonadati</taxon>
        <taxon>Pseudomonadota</taxon>
        <taxon>Alphaproteobacteria</taxon>
        <taxon>Emcibacterales</taxon>
        <taxon>Emcibacteraceae</taxon>
        <taxon>Emcibacter</taxon>
    </lineage>
</organism>
<reference evidence="5" key="1">
    <citation type="submission" date="2019-06" db="EMBL/GenBank/DDBJ databases">
        <title>The complete genome of Emcibacter congregatus ZYLT.</title>
        <authorList>
            <person name="Zhao Z."/>
        </authorList>
    </citation>
    <scope>NUCLEOTIDE SEQUENCE [LARGE SCALE GENOMIC DNA]</scope>
    <source>
        <strain evidence="5">MCCC 1A06723</strain>
    </source>
</reference>
<sequence>MTVYLRLAAIGCLVLATCLLPVTLRAEQAAETTIEIPDFPAYPAPKEVLQENDRGTLYFPSRTPTDFRWLFNRNAPRYPTTVQGDLYLPENASAENPVPAVIILHGSGDVRENREMAYARLLQSRGIAAVVVHSFAARGLSQEIPYVSRVLAMSHVDLMTDAYAALKFLNRHPAVRADKIGLLGFSYGGMATRAAIDRRMYDLLADGVPPFAVHIDFYGPCHTRLNTRKTTGAPYVSIRGTEDASNDPAACAARAKTLEQAGSPVISEWIEGAGHAWEFYHERQFVPTLNAAPCELVLTGDGQWQLGDRVMDSPADADRAERIRVRREMVGAMREECMSKGYIMGNDPKSAGIARKLLLHYVEKYLQTE</sequence>
<dbReference type="Proteomes" id="UP000319148">
    <property type="component" value="Unassembled WGS sequence"/>
</dbReference>
<comment type="caution">
    <text evidence="4">The sequence shown here is derived from an EMBL/GenBank/DDBJ whole genome shotgun (WGS) entry which is preliminary data.</text>
</comment>
<dbReference type="SUPFAM" id="SSF53474">
    <property type="entry name" value="alpha/beta-Hydrolases"/>
    <property type="match status" value="1"/>
</dbReference>
<accession>A0A501PCK8</accession>
<dbReference type="PANTHER" id="PTHR22946:SF9">
    <property type="entry name" value="POLYKETIDE TRANSFERASE AF380"/>
    <property type="match status" value="1"/>
</dbReference>
<name>A0A501PCK8_9PROT</name>
<feature type="signal peptide" evidence="2">
    <location>
        <begin position="1"/>
        <end position="26"/>
    </location>
</feature>
<gene>
    <name evidence="4" type="ORF">FIV46_16455</name>
</gene>
<keyword evidence="1" id="KW-0378">Hydrolase</keyword>
<dbReference type="Gene3D" id="3.40.50.1820">
    <property type="entry name" value="alpha/beta hydrolase"/>
    <property type="match status" value="1"/>
</dbReference>
<keyword evidence="2" id="KW-0732">Signal</keyword>
<keyword evidence="5" id="KW-1185">Reference proteome</keyword>
<dbReference type="Pfam" id="PF01738">
    <property type="entry name" value="DLH"/>
    <property type="match status" value="1"/>
</dbReference>
<dbReference type="InterPro" id="IPR029058">
    <property type="entry name" value="AB_hydrolase_fold"/>
</dbReference>
<evidence type="ECO:0000259" key="3">
    <source>
        <dbReference type="Pfam" id="PF01738"/>
    </source>
</evidence>
<protein>
    <recommendedName>
        <fullName evidence="3">Dienelactone hydrolase domain-containing protein</fullName>
    </recommendedName>
</protein>
<evidence type="ECO:0000313" key="5">
    <source>
        <dbReference type="Proteomes" id="UP000319148"/>
    </source>
</evidence>
<evidence type="ECO:0000256" key="2">
    <source>
        <dbReference type="SAM" id="SignalP"/>
    </source>
</evidence>
<dbReference type="RefSeq" id="WP_139942011.1">
    <property type="nucleotide sequence ID" value="NZ_JBHSYP010000005.1"/>
</dbReference>
<dbReference type="InterPro" id="IPR002925">
    <property type="entry name" value="Dienelactn_hydro"/>
</dbReference>
<feature type="domain" description="Dienelactone hydrolase" evidence="3">
    <location>
        <begin position="87"/>
        <end position="277"/>
    </location>
</feature>
<feature type="chain" id="PRO_5021339241" description="Dienelactone hydrolase domain-containing protein" evidence="2">
    <location>
        <begin position="27"/>
        <end position="369"/>
    </location>
</feature>
<dbReference type="AlphaFoldDB" id="A0A501PCK8"/>
<proteinExistence type="predicted"/>
<dbReference type="InterPro" id="IPR050261">
    <property type="entry name" value="FrsA_esterase"/>
</dbReference>
<evidence type="ECO:0000313" key="4">
    <source>
        <dbReference type="EMBL" id="TPD57696.1"/>
    </source>
</evidence>
<evidence type="ECO:0000256" key="1">
    <source>
        <dbReference type="ARBA" id="ARBA00022801"/>
    </source>
</evidence>
<dbReference type="GO" id="GO:0052689">
    <property type="term" value="F:carboxylic ester hydrolase activity"/>
    <property type="evidence" value="ECO:0007669"/>
    <property type="project" value="UniProtKB-ARBA"/>
</dbReference>